<evidence type="ECO:0000313" key="2">
    <source>
        <dbReference type="EMBL" id="EFP13014.1"/>
    </source>
</evidence>
<gene>
    <name evidence="2" type="ORF">CRE_06882</name>
</gene>
<dbReference type="OMA" id="CIREMDS"/>
<dbReference type="FunCoup" id="E3MZP7">
    <property type="interactions" value="27"/>
</dbReference>
<name>E3MZP7_CAERE</name>
<dbReference type="eggNOG" id="KOG2806">
    <property type="taxonomic scope" value="Eukaryota"/>
</dbReference>
<dbReference type="EMBL" id="DS268501">
    <property type="protein sequence ID" value="EFP13014.1"/>
    <property type="molecule type" value="Genomic_DNA"/>
</dbReference>
<feature type="domain" description="BTB" evidence="1">
    <location>
        <begin position="138"/>
        <end position="222"/>
    </location>
</feature>
<reference evidence="2" key="1">
    <citation type="submission" date="2007-07" db="EMBL/GenBank/DDBJ databases">
        <title>PCAP assembly of the Caenorhabditis remanei genome.</title>
        <authorList>
            <consortium name="The Caenorhabditis remanei Sequencing Consortium"/>
            <person name="Wilson R.K."/>
        </authorList>
    </citation>
    <scope>NUCLEOTIDE SEQUENCE [LARGE SCALE GENOMIC DNA]</scope>
    <source>
        <strain evidence="2">PB4641</strain>
    </source>
</reference>
<evidence type="ECO:0000313" key="3">
    <source>
        <dbReference type="Proteomes" id="UP000008281"/>
    </source>
</evidence>
<dbReference type="Proteomes" id="UP000008281">
    <property type="component" value="Unassembled WGS sequence"/>
</dbReference>
<dbReference type="OrthoDB" id="29145at2759"/>
<dbReference type="Pfam" id="PF00651">
    <property type="entry name" value="BTB"/>
    <property type="match status" value="1"/>
</dbReference>
<accession>E3MZP7</accession>
<dbReference type="AlphaFoldDB" id="E3MZP7"/>
<dbReference type="PANTHER" id="PTHR22744:SF14">
    <property type="entry name" value="BTB DOMAIN-CONTAINING PROTEIN-RELATED"/>
    <property type="match status" value="1"/>
</dbReference>
<dbReference type="SUPFAM" id="SSF54695">
    <property type="entry name" value="POZ domain"/>
    <property type="match status" value="1"/>
</dbReference>
<dbReference type="InterPro" id="IPR000210">
    <property type="entry name" value="BTB/POZ_dom"/>
</dbReference>
<keyword evidence="3" id="KW-1185">Reference proteome</keyword>
<sequence>MSGGAIEHRSFNQQLTKGKSFLDASVKNGIECVWKGTMNNSYKSTFTWEFDWNELENQEEDELKIDKITGHIILKSEKNSFAPIKIDVNLTENNQVITKQVGGCYTSYIVSYEYSLTPHYTPIEKPSYDEMFAPSDKNDAILVVGGKKLHVSKAVSCLYSRKISINYRNFQFLSYHSEYFRALFSSNFKEGQMDEIPIGDVSYDDFALLLSTFYPNPSFPTDKTVEKLLELARRFLLSSVICISENHLLYSSKFNSEKLIWMADEYGMPKLLEKCIRGLNTVEKAKQMKKSEAYEQLSDTTKLKVVDRILKLSHI</sequence>
<dbReference type="InterPro" id="IPR011333">
    <property type="entry name" value="SKP1/BTB/POZ_sf"/>
</dbReference>
<evidence type="ECO:0000259" key="1">
    <source>
        <dbReference type="PROSITE" id="PS50097"/>
    </source>
</evidence>
<dbReference type="SMART" id="SM00225">
    <property type="entry name" value="BTB"/>
    <property type="match status" value="1"/>
</dbReference>
<dbReference type="HOGENOM" id="CLU_036654_0_1_1"/>
<dbReference type="CDD" id="cd18186">
    <property type="entry name" value="BTB_POZ_ZBTB_KLHL-like"/>
    <property type="match status" value="1"/>
</dbReference>
<dbReference type="PROSITE" id="PS50097">
    <property type="entry name" value="BTB"/>
    <property type="match status" value="1"/>
</dbReference>
<dbReference type="PANTHER" id="PTHR22744">
    <property type="entry name" value="HELIX LOOP HELIX PROTEIN 21-RELATED"/>
    <property type="match status" value="1"/>
</dbReference>
<proteinExistence type="predicted"/>
<dbReference type="InParanoid" id="E3MZP7"/>
<dbReference type="STRING" id="31234.E3MZP7"/>
<protein>
    <recommendedName>
        <fullName evidence="1">BTB domain-containing protein</fullName>
    </recommendedName>
</protein>
<dbReference type="Gene3D" id="3.30.710.10">
    <property type="entry name" value="Potassium Channel Kv1.1, Chain A"/>
    <property type="match status" value="1"/>
</dbReference>
<organism evidence="3">
    <name type="scientific">Caenorhabditis remanei</name>
    <name type="common">Caenorhabditis vulgaris</name>
    <dbReference type="NCBI Taxonomy" id="31234"/>
    <lineage>
        <taxon>Eukaryota</taxon>
        <taxon>Metazoa</taxon>
        <taxon>Ecdysozoa</taxon>
        <taxon>Nematoda</taxon>
        <taxon>Chromadorea</taxon>
        <taxon>Rhabditida</taxon>
        <taxon>Rhabditina</taxon>
        <taxon>Rhabditomorpha</taxon>
        <taxon>Rhabditoidea</taxon>
        <taxon>Rhabditidae</taxon>
        <taxon>Peloderinae</taxon>
        <taxon>Caenorhabditis</taxon>
    </lineage>
</organism>